<dbReference type="InterPro" id="IPR050357">
    <property type="entry name" value="Arrestin_domain-protein"/>
</dbReference>
<dbReference type="Proteomes" id="UP000325780">
    <property type="component" value="Unassembled WGS sequence"/>
</dbReference>
<dbReference type="SUPFAM" id="SSF81296">
    <property type="entry name" value="E set domains"/>
    <property type="match status" value="1"/>
</dbReference>
<gene>
    <name evidence="2" type="ORF">BDV25DRAFT_126569</name>
</gene>
<dbReference type="GO" id="GO:0030674">
    <property type="term" value="F:protein-macromolecule adaptor activity"/>
    <property type="evidence" value="ECO:0007669"/>
    <property type="project" value="TreeGrafter"/>
</dbReference>
<feature type="domain" description="Arrestin-like N-terminal" evidence="1">
    <location>
        <begin position="33"/>
        <end position="190"/>
    </location>
</feature>
<dbReference type="Gene3D" id="2.60.40.640">
    <property type="match status" value="1"/>
</dbReference>
<reference evidence="2 3" key="1">
    <citation type="submission" date="2019-04" db="EMBL/GenBank/DDBJ databases">
        <title>Friends and foes A comparative genomics study of 23 Aspergillus species from section Flavi.</title>
        <authorList>
            <consortium name="DOE Joint Genome Institute"/>
            <person name="Kjaerbolling I."/>
            <person name="Vesth T."/>
            <person name="Frisvad J.C."/>
            <person name="Nybo J.L."/>
            <person name="Theobald S."/>
            <person name="Kildgaard S."/>
            <person name="Isbrandt T."/>
            <person name="Kuo A."/>
            <person name="Sato A."/>
            <person name="Lyhne E.K."/>
            <person name="Kogle M.E."/>
            <person name="Wiebenga A."/>
            <person name="Kun R.S."/>
            <person name="Lubbers R.J."/>
            <person name="Makela M.R."/>
            <person name="Barry K."/>
            <person name="Chovatia M."/>
            <person name="Clum A."/>
            <person name="Daum C."/>
            <person name="Haridas S."/>
            <person name="He G."/>
            <person name="LaButti K."/>
            <person name="Lipzen A."/>
            <person name="Mondo S."/>
            <person name="Riley R."/>
            <person name="Salamov A."/>
            <person name="Simmons B.A."/>
            <person name="Magnuson J.K."/>
            <person name="Henrissat B."/>
            <person name="Mortensen U.H."/>
            <person name="Larsen T.O."/>
            <person name="Devries R.P."/>
            <person name="Grigoriev I.V."/>
            <person name="Machida M."/>
            <person name="Baker S.E."/>
            <person name="Andersen M.R."/>
        </authorList>
    </citation>
    <scope>NUCLEOTIDE SEQUENCE [LARGE SCALE GENOMIC DNA]</scope>
    <source>
        <strain evidence="2 3">IBT 18842</strain>
    </source>
</reference>
<protein>
    <recommendedName>
        <fullName evidence="1">Arrestin-like N-terminal domain-containing protein</fullName>
    </recommendedName>
</protein>
<dbReference type="PANTHER" id="PTHR11188:SF174">
    <property type="entry name" value="ARRESTIN-RELATED TRAFFICKING ADAPTER 10-RELATED"/>
    <property type="match status" value="1"/>
</dbReference>
<organism evidence="2 3">
    <name type="scientific">Aspergillus avenaceus</name>
    <dbReference type="NCBI Taxonomy" id="36643"/>
    <lineage>
        <taxon>Eukaryota</taxon>
        <taxon>Fungi</taxon>
        <taxon>Dikarya</taxon>
        <taxon>Ascomycota</taxon>
        <taxon>Pezizomycotina</taxon>
        <taxon>Eurotiomycetes</taxon>
        <taxon>Eurotiomycetidae</taxon>
        <taxon>Eurotiales</taxon>
        <taxon>Aspergillaceae</taxon>
        <taxon>Aspergillus</taxon>
        <taxon>Aspergillus subgen. Circumdati</taxon>
    </lineage>
</organism>
<dbReference type="InterPro" id="IPR014752">
    <property type="entry name" value="Arrestin-like_C"/>
</dbReference>
<dbReference type="GO" id="GO:0070086">
    <property type="term" value="P:ubiquitin-dependent endocytosis"/>
    <property type="evidence" value="ECO:0007669"/>
    <property type="project" value="TreeGrafter"/>
</dbReference>
<evidence type="ECO:0000259" key="1">
    <source>
        <dbReference type="Pfam" id="PF00339"/>
    </source>
</evidence>
<dbReference type="OrthoDB" id="2333384at2759"/>
<dbReference type="Pfam" id="PF00339">
    <property type="entry name" value="Arrestin_N"/>
    <property type="match status" value="1"/>
</dbReference>
<dbReference type="GO" id="GO:0005829">
    <property type="term" value="C:cytosol"/>
    <property type="evidence" value="ECO:0007669"/>
    <property type="project" value="TreeGrafter"/>
</dbReference>
<proteinExistence type="predicted"/>
<dbReference type="InterPro" id="IPR011021">
    <property type="entry name" value="Arrestin-like_N"/>
</dbReference>
<name>A0A5N6U7I3_ASPAV</name>
<evidence type="ECO:0000313" key="3">
    <source>
        <dbReference type="Proteomes" id="UP000325780"/>
    </source>
</evidence>
<keyword evidence="3" id="KW-1185">Reference proteome</keyword>
<dbReference type="PANTHER" id="PTHR11188">
    <property type="entry name" value="ARRESTIN DOMAIN CONTAINING PROTEIN"/>
    <property type="match status" value="1"/>
</dbReference>
<dbReference type="GO" id="GO:0031625">
    <property type="term" value="F:ubiquitin protein ligase binding"/>
    <property type="evidence" value="ECO:0007669"/>
    <property type="project" value="TreeGrafter"/>
</dbReference>
<evidence type="ECO:0000313" key="2">
    <source>
        <dbReference type="EMBL" id="KAE8154510.1"/>
    </source>
</evidence>
<dbReference type="EMBL" id="ML742029">
    <property type="protein sequence ID" value="KAE8154510.1"/>
    <property type="molecule type" value="Genomic_DNA"/>
</dbReference>
<dbReference type="AlphaFoldDB" id="A0A5N6U7I3"/>
<dbReference type="InterPro" id="IPR014756">
    <property type="entry name" value="Ig_E-set"/>
</dbReference>
<sequence length="442" mass="49828">MGRTKPIEPELTIHFTEPAVFVPTYTNKPAVLRGCCVLKVKEPLIVKRLTVNFRGVSQVHWPHGLHDTKTVTNRSLTVFGPDITETGIEYHDDRECTTNTCRTSNNTSLPKTRLWNNILNRLSKNAAPPGCQSLSPGTYSYDFEMVLPPQLPESVDIRRGHVRYTVRARVECPGPFKHNIVQNKPIAVIHCPAEDFVEDAEPVYITRAWKRLLRCDILISRRGAPLCHRLPITVSFTELANARFHGLQIFLSENVQFLRKDGLVSCLGPFKRRLLYQAGDDLVSTLLPYLSNDGEEGQGGEEKVGYLGLEDVKRSDCAGKTADCEGMTLDIDLPLPNCQDHGQLDWMHFSTEYKSVRVNHWLEFVFSLSRYGAPIESGVPVVQKIARAPLSLRSCYAEQTNASLPAYSQTCDLKQSCAISSTETLELDQHWWMEEGHRYSVS</sequence>
<accession>A0A5N6U7I3</accession>